<dbReference type="Gene3D" id="3.30.1950.10">
    <property type="entry name" value="wza like domain"/>
    <property type="match status" value="1"/>
</dbReference>
<accession>A0ABQ6C8A9</accession>
<feature type="chain" id="PRO_5045591830" description="Soluble ligand binding domain-containing protein" evidence="3">
    <location>
        <begin position="35"/>
        <end position="279"/>
    </location>
</feature>
<evidence type="ECO:0000259" key="5">
    <source>
        <dbReference type="Pfam" id="PF10531"/>
    </source>
</evidence>
<feature type="region of interest" description="Disordered" evidence="2">
    <location>
        <begin position="43"/>
        <end position="86"/>
    </location>
</feature>
<dbReference type="Pfam" id="PF10531">
    <property type="entry name" value="SLBB"/>
    <property type="match status" value="1"/>
</dbReference>
<dbReference type="EMBL" id="BSPB01000036">
    <property type="protein sequence ID" value="GLS15878.1"/>
    <property type="molecule type" value="Genomic_DNA"/>
</dbReference>
<evidence type="ECO:0008006" key="8">
    <source>
        <dbReference type="Google" id="ProtNLM"/>
    </source>
</evidence>
<dbReference type="PANTHER" id="PTHR33619:SF3">
    <property type="entry name" value="POLYSACCHARIDE EXPORT PROTEIN GFCE-RELATED"/>
    <property type="match status" value="1"/>
</dbReference>
<dbReference type="Pfam" id="PF02563">
    <property type="entry name" value="Poly_export"/>
    <property type="match status" value="1"/>
</dbReference>
<evidence type="ECO:0000256" key="2">
    <source>
        <dbReference type="SAM" id="MobiDB-lite"/>
    </source>
</evidence>
<keyword evidence="1 3" id="KW-0732">Signal</keyword>
<evidence type="ECO:0000313" key="7">
    <source>
        <dbReference type="Proteomes" id="UP001156903"/>
    </source>
</evidence>
<evidence type="ECO:0000313" key="6">
    <source>
        <dbReference type="EMBL" id="GLS15878.1"/>
    </source>
</evidence>
<evidence type="ECO:0000256" key="1">
    <source>
        <dbReference type="ARBA" id="ARBA00022729"/>
    </source>
</evidence>
<evidence type="ECO:0000256" key="3">
    <source>
        <dbReference type="SAM" id="SignalP"/>
    </source>
</evidence>
<comment type="caution">
    <text evidence="6">The sequence shown here is derived from an EMBL/GenBank/DDBJ whole genome shotgun (WGS) entry which is preliminary data.</text>
</comment>
<feature type="domain" description="Polysaccharide export protein N-terminal" evidence="4">
    <location>
        <begin position="92"/>
        <end position="166"/>
    </location>
</feature>
<sequence length="279" mass="29620">MIEGLQQFWGRPLWRGTVVAGGLCALAAVASAQAQQPLQASVDASRQPALADPTTAPSALPAATPGADGTLPPAADAAATGEPQPLNSLAGVGTDYRIGANDLLEFDVFGVPDMKRTIRVNSTGLVSLPLIGAVPLAGLTAQQAEALLAQRYGEKYLQDPQVSLFIKEFTTQRITIEGAVLKPGIYPVTGQITLLRALALAGGYAQYAELEQIMLYRMGADGKQVSQSFNLEQVRAGEVPDPLVQSDDVIVVKRNPKRTALRDSLFRDIVDTINPFSNR</sequence>
<reference evidence="7" key="1">
    <citation type="journal article" date="2019" name="Int. J. Syst. Evol. Microbiol.">
        <title>The Global Catalogue of Microorganisms (GCM) 10K type strain sequencing project: providing services to taxonomists for standard genome sequencing and annotation.</title>
        <authorList>
            <consortium name="The Broad Institute Genomics Platform"/>
            <consortium name="The Broad Institute Genome Sequencing Center for Infectious Disease"/>
            <person name="Wu L."/>
            <person name="Ma J."/>
        </authorList>
    </citation>
    <scope>NUCLEOTIDE SEQUENCE [LARGE SCALE GENOMIC DNA]</scope>
    <source>
        <strain evidence="7">NBRC 109341</strain>
    </source>
</reference>
<evidence type="ECO:0000259" key="4">
    <source>
        <dbReference type="Pfam" id="PF02563"/>
    </source>
</evidence>
<dbReference type="PANTHER" id="PTHR33619">
    <property type="entry name" value="POLYSACCHARIDE EXPORT PROTEIN GFCE-RELATED"/>
    <property type="match status" value="1"/>
</dbReference>
<keyword evidence="7" id="KW-1185">Reference proteome</keyword>
<dbReference type="InterPro" id="IPR003715">
    <property type="entry name" value="Poly_export_N"/>
</dbReference>
<organism evidence="6 7">
    <name type="scientific">Hydrogenophaga electricum</name>
    <dbReference type="NCBI Taxonomy" id="1230953"/>
    <lineage>
        <taxon>Bacteria</taxon>
        <taxon>Pseudomonadati</taxon>
        <taxon>Pseudomonadota</taxon>
        <taxon>Betaproteobacteria</taxon>
        <taxon>Burkholderiales</taxon>
        <taxon>Comamonadaceae</taxon>
        <taxon>Hydrogenophaga</taxon>
    </lineage>
</organism>
<name>A0ABQ6C8A9_9BURK</name>
<feature type="signal peptide" evidence="3">
    <location>
        <begin position="1"/>
        <end position="34"/>
    </location>
</feature>
<dbReference type="Gene3D" id="3.10.560.10">
    <property type="entry name" value="Outer membrane lipoprotein wza domain like"/>
    <property type="match status" value="1"/>
</dbReference>
<proteinExistence type="predicted"/>
<feature type="domain" description="Soluble ligand binding" evidence="5">
    <location>
        <begin position="174"/>
        <end position="224"/>
    </location>
</feature>
<dbReference type="Proteomes" id="UP001156903">
    <property type="component" value="Unassembled WGS sequence"/>
</dbReference>
<feature type="compositionally biased region" description="Low complexity" evidence="2">
    <location>
        <begin position="43"/>
        <end position="67"/>
    </location>
</feature>
<dbReference type="InterPro" id="IPR019554">
    <property type="entry name" value="Soluble_ligand-bd"/>
</dbReference>
<protein>
    <recommendedName>
        <fullName evidence="8">Soluble ligand binding domain-containing protein</fullName>
    </recommendedName>
</protein>
<gene>
    <name evidence="6" type="ORF">GCM10007935_33150</name>
</gene>
<dbReference type="InterPro" id="IPR049712">
    <property type="entry name" value="Poly_export"/>
</dbReference>